<keyword evidence="3" id="KW-0201">Cytochrome c-type biogenesis</keyword>
<dbReference type="PANTHER" id="PTHR31566:SF0">
    <property type="entry name" value="CYTOCHROME C BIOGENESIS PROTEIN CCS1, CHLOROPLASTIC"/>
    <property type="match status" value="1"/>
</dbReference>
<dbReference type="InterPro" id="IPR007816">
    <property type="entry name" value="ResB-like_domain"/>
</dbReference>
<evidence type="ECO:0000313" key="9">
    <source>
        <dbReference type="Proteomes" id="UP001519271"/>
    </source>
</evidence>
<evidence type="ECO:0000256" key="2">
    <source>
        <dbReference type="ARBA" id="ARBA00022692"/>
    </source>
</evidence>
<dbReference type="Proteomes" id="UP001519271">
    <property type="component" value="Unassembled WGS sequence"/>
</dbReference>
<protein>
    <submittedName>
        <fullName evidence="8">Cytochrome c biogenesis protein</fullName>
    </submittedName>
</protein>
<proteinExistence type="predicted"/>
<keyword evidence="5 6" id="KW-0472">Membrane</keyword>
<evidence type="ECO:0000313" key="8">
    <source>
        <dbReference type="EMBL" id="MBP1918338.1"/>
    </source>
</evidence>
<feature type="domain" description="ResB-like" evidence="7">
    <location>
        <begin position="15"/>
        <end position="412"/>
    </location>
</feature>
<name>A0ABS4G1C6_9CLOT</name>
<dbReference type="RefSeq" id="WP_209458576.1">
    <property type="nucleotide sequence ID" value="NZ_JAGGKC010000005.1"/>
</dbReference>
<evidence type="ECO:0000256" key="1">
    <source>
        <dbReference type="ARBA" id="ARBA00004141"/>
    </source>
</evidence>
<dbReference type="Pfam" id="PF05140">
    <property type="entry name" value="ResB"/>
    <property type="match status" value="1"/>
</dbReference>
<dbReference type="EMBL" id="JAGGKC010000005">
    <property type="protein sequence ID" value="MBP1918338.1"/>
    <property type="molecule type" value="Genomic_DNA"/>
</dbReference>
<evidence type="ECO:0000256" key="4">
    <source>
        <dbReference type="ARBA" id="ARBA00022989"/>
    </source>
</evidence>
<evidence type="ECO:0000256" key="5">
    <source>
        <dbReference type="ARBA" id="ARBA00023136"/>
    </source>
</evidence>
<keyword evidence="2 6" id="KW-0812">Transmembrane</keyword>
<dbReference type="InterPro" id="IPR023494">
    <property type="entry name" value="Cyt_c_bgen_Ccs1/CcsB/ResB"/>
</dbReference>
<dbReference type="PANTHER" id="PTHR31566">
    <property type="entry name" value="CYTOCHROME C BIOGENESIS PROTEIN CCS1, CHLOROPLASTIC"/>
    <property type="match status" value="1"/>
</dbReference>
<evidence type="ECO:0000259" key="7">
    <source>
        <dbReference type="Pfam" id="PF05140"/>
    </source>
</evidence>
<comment type="subcellular location">
    <subcellularLocation>
        <location evidence="1">Membrane</location>
        <topology evidence="1">Multi-pass membrane protein</topology>
    </subcellularLocation>
</comment>
<keyword evidence="9" id="KW-1185">Reference proteome</keyword>
<sequence>MSDILKKPWKLLSSMKFGVALLLVMAVSSIAGTVIPQGREEAYYINAYGEGGNKVIGLFQFDRVFSSWWFVALVVLLLLNLFFCSITRLPSVLKEVSREQEPSLKRGAEVRTTLDSSGALKLMKELGFRKIQKKDEEGGSWTWSRRNKIGPLGSWLLHLGILIVILAFYIGRTTGFETFIYGIPGTNHRILDTGYTLSILDFDIELRQDYTVNQYISDVRVDGPQGSSSKTGRIIVNSPMRVGGMSIYQSGTGWALKAQLEKAGKVISERTLYQSEVFEEGDIALYYMSFYPDFTVVNGNPATLSPLPKNPKYVYAVYYKGQMVKMDAAAPGEEIRYLEYTFRANDPTMFTYLQIVRDPALLWVSVGGALMVIGAMLAFFLQPKEIVAHTQKGVTRVWGWSRRNQAIFTEDIRQAVKTVSGGES</sequence>
<feature type="transmembrane region" description="Helical" evidence="6">
    <location>
        <begin position="68"/>
        <end position="89"/>
    </location>
</feature>
<evidence type="ECO:0000256" key="6">
    <source>
        <dbReference type="SAM" id="Phobius"/>
    </source>
</evidence>
<accession>A0ABS4G1C6</accession>
<reference evidence="8 9" key="1">
    <citation type="submission" date="2021-03" db="EMBL/GenBank/DDBJ databases">
        <title>Genomic Encyclopedia of Type Strains, Phase IV (KMG-IV): sequencing the most valuable type-strain genomes for metagenomic binning, comparative biology and taxonomic classification.</title>
        <authorList>
            <person name="Goeker M."/>
        </authorList>
    </citation>
    <scope>NUCLEOTIDE SEQUENCE [LARGE SCALE GENOMIC DNA]</scope>
    <source>
        <strain evidence="8 9">DSM 6139</strain>
    </source>
</reference>
<feature type="transmembrane region" description="Helical" evidence="6">
    <location>
        <begin position="152"/>
        <end position="171"/>
    </location>
</feature>
<gene>
    <name evidence="8" type="ORF">J2Z34_000810</name>
</gene>
<keyword evidence="4 6" id="KW-1133">Transmembrane helix</keyword>
<organism evidence="8 9">
    <name type="scientific">Youngiibacter multivorans</name>
    <dbReference type="NCBI Taxonomy" id="937251"/>
    <lineage>
        <taxon>Bacteria</taxon>
        <taxon>Bacillati</taxon>
        <taxon>Bacillota</taxon>
        <taxon>Clostridia</taxon>
        <taxon>Eubacteriales</taxon>
        <taxon>Clostridiaceae</taxon>
        <taxon>Youngiibacter</taxon>
    </lineage>
</organism>
<evidence type="ECO:0000256" key="3">
    <source>
        <dbReference type="ARBA" id="ARBA00022748"/>
    </source>
</evidence>
<comment type="caution">
    <text evidence="8">The sequence shown here is derived from an EMBL/GenBank/DDBJ whole genome shotgun (WGS) entry which is preliminary data.</text>
</comment>
<feature type="transmembrane region" description="Helical" evidence="6">
    <location>
        <begin position="360"/>
        <end position="381"/>
    </location>
</feature>